<evidence type="ECO:0000313" key="2">
    <source>
        <dbReference type="Proteomes" id="UP000000226"/>
    </source>
</evidence>
<dbReference type="OrthoDB" id="3027644at2759"/>
<evidence type="ECO:0000313" key="1">
    <source>
        <dbReference type="EMBL" id="ESW18626.1"/>
    </source>
</evidence>
<proteinExistence type="predicted"/>
<accession>V7BPW6</accession>
<name>V7BPW6_PHAVU</name>
<dbReference type="AlphaFoldDB" id="V7BPW6"/>
<dbReference type="SMR" id="V7BPW6"/>
<gene>
    <name evidence="1" type="ORF">PHAVU_006G056600g</name>
</gene>
<reference evidence="2" key="1">
    <citation type="journal article" date="2014" name="Nat. Genet.">
        <title>A reference genome for common bean and genome-wide analysis of dual domestications.</title>
        <authorList>
            <person name="Schmutz J."/>
            <person name="McClean P.E."/>
            <person name="Mamidi S."/>
            <person name="Wu G.A."/>
            <person name="Cannon S.B."/>
            <person name="Grimwood J."/>
            <person name="Jenkins J."/>
            <person name="Shu S."/>
            <person name="Song Q."/>
            <person name="Chavarro C."/>
            <person name="Torres-Torres M."/>
            <person name="Geffroy V."/>
            <person name="Moghaddam S.M."/>
            <person name="Gao D."/>
            <person name="Abernathy B."/>
            <person name="Barry K."/>
            <person name="Blair M."/>
            <person name="Brick M.A."/>
            <person name="Chovatia M."/>
            <person name="Gepts P."/>
            <person name="Goodstein D.M."/>
            <person name="Gonzales M."/>
            <person name="Hellsten U."/>
            <person name="Hyten D.L."/>
            <person name="Jia G."/>
            <person name="Kelly J.D."/>
            <person name="Kudrna D."/>
            <person name="Lee R."/>
            <person name="Richard M.M."/>
            <person name="Miklas P.N."/>
            <person name="Osorno J.M."/>
            <person name="Rodrigues J."/>
            <person name="Thareau V."/>
            <person name="Urrea C.A."/>
            <person name="Wang M."/>
            <person name="Yu Y."/>
            <person name="Zhang M."/>
            <person name="Wing R.A."/>
            <person name="Cregan P.B."/>
            <person name="Rokhsar D.S."/>
            <person name="Jackson S.A."/>
        </authorList>
    </citation>
    <scope>NUCLEOTIDE SEQUENCE [LARGE SCALE GENOMIC DNA]</scope>
    <source>
        <strain evidence="2">cv. G19833</strain>
    </source>
</reference>
<sequence length="173" mass="19190">MEDVVDLYFMKVAKRDDEGDGVRGALARVVGNVKSVAHRSDIVSEIEDIKETLDRLFTMGIILGLQSFDGGTLPIVPRRLEAHFVEESELVGIEHEKLSVWLATNNCPVLAVVGPAGIGNINSFSSNSYPSNLLLFFYQMNSKFEPTIKPSSKISLILSLFNFLIFFAKFKSC</sequence>
<protein>
    <submittedName>
        <fullName evidence="1">Uncharacterized protein</fullName>
    </submittedName>
</protein>
<dbReference type="Gramene" id="ESW18626">
    <property type="protein sequence ID" value="ESW18626"/>
    <property type="gene ID" value="PHAVU_006G056600g"/>
</dbReference>
<organism evidence="1 2">
    <name type="scientific">Phaseolus vulgaris</name>
    <name type="common">Kidney bean</name>
    <name type="synonym">French bean</name>
    <dbReference type="NCBI Taxonomy" id="3885"/>
    <lineage>
        <taxon>Eukaryota</taxon>
        <taxon>Viridiplantae</taxon>
        <taxon>Streptophyta</taxon>
        <taxon>Embryophyta</taxon>
        <taxon>Tracheophyta</taxon>
        <taxon>Spermatophyta</taxon>
        <taxon>Magnoliopsida</taxon>
        <taxon>eudicotyledons</taxon>
        <taxon>Gunneridae</taxon>
        <taxon>Pentapetalae</taxon>
        <taxon>rosids</taxon>
        <taxon>fabids</taxon>
        <taxon>Fabales</taxon>
        <taxon>Fabaceae</taxon>
        <taxon>Papilionoideae</taxon>
        <taxon>50 kb inversion clade</taxon>
        <taxon>NPAAA clade</taxon>
        <taxon>indigoferoid/millettioid clade</taxon>
        <taxon>Phaseoleae</taxon>
        <taxon>Phaseolus</taxon>
    </lineage>
</organism>
<dbReference type="EMBL" id="CM002293">
    <property type="protein sequence ID" value="ESW18626.1"/>
    <property type="molecule type" value="Genomic_DNA"/>
</dbReference>
<keyword evidence="2" id="KW-1185">Reference proteome</keyword>
<dbReference type="Proteomes" id="UP000000226">
    <property type="component" value="Chromosome 6"/>
</dbReference>